<dbReference type="PANTHER" id="PTHR46610">
    <property type="entry name" value="OS05G0181300 PROTEIN"/>
    <property type="match status" value="1"/>
</dbReference>
<accession>A0A835A688</accession>
<evidence type="ECO:0000313" key="2">
    <source>
        <dbReference type="EMBL" id="KAF8652330.1"/>
    </source>
</evidence>
<evidence type="ECO:0000256" key="1">
    <source>
        <dbReference type="SAM" id="Phobius"/>
    </source>
</evidence>
<keyword evidence="1" id="KW-0812">Transmembrane</keyword>
<dbReference type="EMBL" id="JACEFO010001435">
    <property type="protein sequence ID" value="KAF8736552.1"/>
    <property type="molecule type" value="Genomic_DNA"/>
</dbReference>
<reference evidence="2" key="1">
    <citation type="submission" date="2020-07" db="EMBL/GenBank/DDBJ databases">
        <title>Genome sequence and genetic diversity analysis of an under-domesticated orphan crop, white fonio (Digitaria exilis).</title>
        <authorList>
            <person name="Bennetzen J.L."/>
            <person name="Chen S."/>
            <person name="Ma X."/>
            <person name="Wang X."/>
            <person name="Yssel A.E.J."/>
            <person name="Chaluvadi S.R."/>
            <person name="Johnson M."/>
            <person name="Gangashetty P."/>
            <person name="Hamidou F."/>
            <person name="Sanogo M.D."/>
            <person name="Zwaenepoel A."/>
            <person name="Wallace J."/>
            <person name="Van De Peer Y."/>
            <person name="Van Deynze A."/>
        </authorList>
    </citation>
    <scope>NUCLEOTIDE SEQUENCE</scope>
    <source>
        <tissue evidence="2">Leaves</tissue>
    </source>
</reference>
<organism evidence="2 4">
    <name type="scientific">Digitaria exilis</name>
    <dbReference type="NCBI Taxonomy" id="1010633"/>
    <lineage>
        <taxon>Eukaryota</taxon>
        <taxon>Viridiplantae</taxon>
        <taxon>Streptophyta</taxon>
        <taxon>Embryophyta</taxon>
        <taxon>Tracheophyta</taxon>
        <taxon>Spermatophyta</taxon>
        <taxon>Magnoliopsida</taxon>
        <taxon>Liliopsida</taxon>
        <taxon>Poales</taxon>
        <taxon>Poaceae</taxon>
        <taxon>PACMAD clade</taxon>
        <taxon>Panicoideae</taxon>
        <taxon>Panicodae</taxon>
        <taxon>Paniceae</taxon>
        <taxon>Anthephorinae</taxon>
        <taxon>Digitaria</taxon>
    </lineage>
</organism>
<dbReference type="PANTHER" id="PTHR46610:SF24">
    <property type="entry name" value="OS06G0580100 PROTEIN"/>
    <property type="match status" value="1"/>
</dbReference>
<gene>
    <name evidence="3" type="ORF">HU200_014323</name>
    <name evidence="2" type="ORF">HU200_062833</name>
</gene>
<dbReference type="EMBL" id="JACEFO010002662">
    <property type="protein sequence ID" value="KAF8652330.1"/>
    <property type="molecule type" value="Genomic_DNA"/>
</dbReference>
<feature type="transmembrane region" description="Helical" evidence="1">
    <location>
        <begin position="111"/>
        <end position="129"/>
    </location>
</feature>
<dbReference type="Proteomes" id="UP000636709">
    <property type="component" value="Unassembled WGS sequence"/>
</dbReference>
<keyword evidence="1" id="KW-1133">Transmembrane helix</keyword>
<keyword evidence="4" id="KW-1185">Reference proteome</keyword>
<feature type="transmembrane region" description="Helical" evidence="1">
    <location>
        <begin position="47"/>
        <end position="69"/>
    </location>
</feature>
<feature type="transmembrane region" description="Helical" evidence="1">
    <location>
        <begin position="81"/>
        <end position="99"/>
    </location>
</feature>
<name>A0A835A688_9POAL</name>
<evidence type="ECO:0000313" key="4">
    <source>
        <dbReference type="Proteomes" id="UP000636709"/>
    </source>
</evidence>
<dbReference type="OrthoDB" id="737602at2759"/>
<dbReference type="InterPro" id="IPR045501">
    <property type="entry name" value="DUF6490"/>
</dbReference>
<keyword evidence="1" id="KW-0472">Membrane</keyword>
<dbReference type="Pfam" id="PF20100">
    <property type="entry name" value="DUF6490"/>
    <property type="match status" value="1"/>
</dbReference>
<protein>
    <submittedName>
        <fullName evidence="2">Uncharacterized protein</fullName>
    </submittedName>
</protein>
<comment type="caution">
    <text evidence="2">The sequence shown here is derived from an EMBL/GenBank/DDBJ whole genome shotgun (WGS) entry which is preliminary data.</text>
</comment>
<evidence type="ECO:0000313" key="3">
    <source>
        <dbReference type="EMBL" id="KAF8736552.1"/>
    </source>
</evidence>
<sequence length="199" mass="21491">MAEGERSDPQPPAQAGGGGFSWPTALGFSFLTFNSGMAVYRSYNDKATVAFVVSSYVILVALFFCIKLFERAPPGSTTKGKLKVAVWGLTTVLTLLFSYKVAATMPVLVQVVVWLMAFATVSGGFYAFFVHSKEGRIVCWLPYGGRQAEEALARIQGKLHGPEHAWIMEANGTEVGGAILEEDGSYVLRFLEVPGPAQV</sequence>
<proteinExistence type="predicted"/>
<dbReference type="AlphaFoldDB" id="A0A835A688"/>